<proteinExistence type="evidence at transcript level"/>
<evidence type="ECO:0000256" key="4">
    <source>
        <dbReference type="SAM" id="SignalP"/>
    </source>
</evidence>
<evidence type="ECO:0000256" key="3">
    <source>
        <dbReference type="ARBA" id="ARBA00023129"/>
    </source>
</evidence>
<accession>A6N4D2</accession>
<evidence type="ECO:0000256" key="1">
    <source>
        <dbReference type="ARBA" id="ARBA00005777"/>
    </source>
</evidence>
<evidence type="ECO:0000256" key="2">
    <source>
        <dbReference type="ARBA" id="ARBA00022761"/>
    </source>
</evidence>
<name>A6N4D2_CENAM</name>
<dbReference type="EMBL" id="EF608505">
    <property type="protein sequence ID" value="ABR09540.1"/>
    <property type="molecule type" value="mRNA"/>
</dbReference>
<feature type="chain" id="PRO_5002700553" evidence="4">
    <location>
        <begin position="22"/>
        <end position="212"/>
    </location>
</feature>
<dbReference type="InterPro" id="IPR002530">
    <property type="entry name" value="Zein"/>
</dbReference>
<dbReference type="Pfam" id="PF01559">
    <property type="entry name" value="Zein"/>
    <property type="match status" value="1"/>
</dbReference>
<evidence type="ECO:0000313" key="5">
    <source>
        <dbReference type="EMBL" id="ABR09540.1"/>
    </source>
</evidence>
<sequence>MAAKICAFLALLALSVSAATAVTMPQCSVAAAVATIPQLLSPYAIVGYEHPIVQSYRLQQALAASVAPSSAMVNSAAYLQQQQLVTRNQLVAVNPAAILLQQPNPLDVANPTAFWQQQQQLVNQMAVVNRAAILQQQLNQLVVANPATFWQQQQQLVNQLAAVNPTAFLQQQQFNPLVVANPTAFWQQLVNQQVLTSPAASFQQAIVGFAFF</sequence>
<dbReference type="PANTHER" id="PTHR48199">
    <property type="entry name" value="ALPHA KAFIRIN"/>
    <property type="match status" value="1"/>
</dbReference>
<dbReference type="AlphaFoldDB" id="A6N4D2"/>
<feature type="signal peptide" evidence="4">
    <location>
        <begin position="1"/>
        <end position="21"/>
    </location>
</feature>
<dbReference type="PANTHER" id="PTHR48199:SF1">
    <property type="entry name" value="ALPHA KAFIRIN"/>
    <property type="match status" value="1"/>
</dbReference>
<keyword evidence="4" id="KW-0732">Signal</keyword>
<protein>
    <submittedName>
        <fullName evidence="5">21 kDa pennisetin</fullName>
    </submittedName>
</protein>
<comment type="similarity">
    <text evidence="1">Belongs to the zein family.</text>
</comment>
<organism evidence="5">
    <name type="scientific">Cenchrus americanus</name>
    <name type="common">Pearl millet</name>
    <name type="synonym">Pennisetum glaucum</name>
    <dbReference type="NCBI Taxonomy" id="4543"/>
    <lineage>
        <taxon>Eukaryota</taxon>
        <taxon>Viridiplantae</taxon>
        <taxon>Streptophyta</taxon>
        <taxon>Embryophyta</taxon>
        <taxon>Tracheophyta</taxon>
        <taxon>Spermatophyta</taxon>
        <taxon>Magnoliopsida</taxon>
        <taxon>Liliopsida</taxon>
        <taxon>Poales</taxon>
        <taxon>Poaceae</taxon>
        <taxon>PACMAD clade</taxon>
        <taxon>Panicoideae</taxon>
        <taxon>Panicodae</taxon>
        <taxon>Paniceae</taxon>
        <taxon>Cenchrinae</taxon>
        <taxon>Cenchrus</taxon>
    </lineage>
</organism>
<keyword evidence="3" id="KW-0708">Seed storage protein</keyword>
<dbReference type="GO" id="GO:0045735">
    <property type="term" value="F:nutrient reservoir activity"/>
    <property type="evidence" value="ECO:0007669"/>
    <property type="project" value="UniProtKB-KW"/>
</dbReference>
<reference evidence="5" key="1">
    <citation type="submission" date="2007-05" db="EMBL/GenBank/DDBJ databases">
        <title>The Prolamins of Pearl Millet.</title>
        <authorList>
            <person name="Ricks C.B."/>
            <person name="Coleman C.E."/>
        </authorList>
    </citation>
    <scope>NUCLEOTIDE SEQUENCE</scope>
    <source>
        <strain evidence="5">B1</strain>
    </source>
</reference>
<dbReference type="InterPro" id="IPR051529">
    <property type="entry name" value="Seed_Storage_Prolamin"/>
</dbReference>
<keyword evidence="2" id="KW-0758">Storage protein</keyword>